<dbReference type="OrthoDB" id="9809784at2"/>
<reference evidence="6 7" key="1">
    <citation type="submission" date="2019-08" db="EMBL/GenBank/DDBJ databases">
        <title>Aureimonas fodiniaquatilis sp. nov., isolated from a coal mine wastewater.</title>
        <authorList>
            <person name="Kim W."/>
        </authorList>
    </citation>
    <scope>NUCLEOTIDE SEQUENCE [LARGE SCALE GENOMIC DNA]</scope>
    <source>
        <strain evidence="6 7">CAU 1482</strain>
    </source>
</reference>
<feature type="domain" description="Peptidase M20 dimerisation" evidence="5">
    <location>
        <begin position="190"/>
        <end position="312"/>
    </location>
</feature>
<dbReference type="Pfam" id="PF07687">
    <property type="entry name" value="M20_dimer"/>
    <property type="match status" value="1"/>
</dbReference>
<protein>
    <submittedName>
        <fullName evidence="6">M20 family metallopeptidase</fullName>
    </submittedName>
</protein>
<sequence length="423" mass="44824">MFSPDKNESGSALPEAVARHLDADELLRLTSDILAIESHRNAPGHETPVATHIRDVLRSEGIDAELKDVCDGRCNVIAVLPGTGSGPTLMFNGHIDTVPPGDMPRAFEPHIVGGNLFARGACDMKAGVAAQYYAMIALKRAGVPLAGDLIFTGVVGEEDGTSEGSLDVIANGPKADMVVVAEPSDLDVIVAHKGFDYYRIEVEGVPTHSSRPTNGVSAIYKAANIITAIEERLIPRTNERLHQLLGAASVNVSAVIGYARNEMVTAVRRAPGDKPAGAVVPDICTIYMDRRRIPGETLAEIEAGFEALLNELRAADPSLDAKLFFTPGSEDLYSHPPLDTDPSHPLVTECLRLAAQEVGIPPVPKGVPYWSDAALFNAMQGTPAIVFGPGHIGVAHSNSEFVPVHELIKAARVNAGLALSLLS</sequence>
<dbReference type="Gene3D" id="3.30.70.360">
    <property type="match status" value="1"/>
</dbReference>
<dbReference type="Proteomes" id="UP000324738">
    <property type="component" value="Unassembled WGS sequence"/>
</dbReference>
<organism evidence="6 7">
    <name type="scientific">Aureimonas fodinaquatilis</name>
    <dbReference type="NCBI Taxonomy" id="2565783"/>
    <lineage>
        <taxon>Bacteria</taxon>
        <taxon>Pseudomonadati</taxon>
        <taxon>Pseudomonadota</taxon>
        <taxon>Alphaproteobacteria</taxon>
        <taxon>Hyphomicrobiales</taxon>
        <taxon>Aurantimonadaceae</taxon>
        <taxon>Aureimonas</taxon>
    </lineage>
</organism>
<evidence type="ECO:0000259" key="5">
    <source>
        <dbReference type="Pfam" id="PF07687"/>
    </source>
</evidence>
<dbReference type="EMBL" id="VTWH01000003">
    <property type="protein sequence ID" value="KAA0969625.1"/>
    <property type="molecule type" value="Genomic_DNA"/>
</dbReference>
<dbReference type="InterPro" id="IPR001261">
    <property type="entry name" value="ArgE/DapE_CS"/>
</dbReference>
<keyword evidence="3" id="KW-0378">Hydrolase</keyword>
<comment type="cofactor">
    <cofactor evidence="1">
        <name>Zn(2+)</name>
        <dbReference type="ChEBI" id="CHEBI:29105"/>
    </cofactor>
</comment>
<name>A0A5B0DUK5_9HYPH</name>
<evidence type="ECO:0000313" key="7">
    <source>
        <dbReference type="Proteomes" id="UP000324738"/>
    </source>
</evidence>
<keyword evidence="4" id="KW-0862">Zinc</keyword>
<keyword evidence="2" id="KW-0479">Metal-binding</keyword>
<dbReference type="SUPFAM" id="SSF53187">
    <property type="entry name" value="Zn-dependent exopeptidases"/>
    <property type="match status" value="1"/>
</dbReference>
<accession>A0A5B0DUK5</accession>
<keyword evidence="7" id="KW-1185">Reference proteome</keyword>
<dbReference type="Gene3D" id="3.40.630.10">
    <property type="entry name" value="Zn peptidases"/>
    <property type="match status" value="1"/>
</dbReference>
<comment type="caution">
    <text evidence="6">The sequence shown here is derived from an EMBL/GenBank/DDBJ whole genome shotgun (WGS) entry which is preliminary data.</text>
</comment>
<dbReference type="Pfam" id="PF01546">
    <property type="entry name" value="Peptidase_M20"/>
    <property type="match status" value="1"/>
</dbReference>
<evidence type="ECO:0000313" key="6">
    <source>
        <dbReference type="EMBL" id="KAA0969625.1"/>
    </source>
</evidence>
<dbReference type="InterPro" id="IPR011650">
    <property type="entry name" value="Peptidase_M20_dimer"/>
</dbReference>
<evidence type="ECO:0000256" key="3">
    <source>
        <dbReference type="ARBA" id="ARBA00022801"/>
    </source>
</evidence>
<gene>
    <name evidence="6" type="ORF">FPY71_13970</name>
</gene>
<dbReference type="PANTHER" id="PTHR43808:SF25">
    <property type="entry name" value="PEPTIDASE M20 DIMERISATION DOMAIN-CONTAINING PROTEIN"/>
    <property type="match status" value="1"/>
</dbReference>
<evidence type="ECO:0000256" key="2">
    <source>
        <dbReference type="ARBA" id="ARBA00022723"/>
    </source>
</evidence>
<dbReference type="RefSeq" id="WP_149300910.1">
    <property type="nucleotide sequence ID" value="NZ_VTWH01000003.1"/>
</dbReference>
<dbReference type="AlphaFoldDB" id="A0A5B0DUK5"/>
<dbReference type="InterPro" id="IPR050072">
    <property type="entry name" value="Peptidase_M20A"/>
</dbReference>
<dbReference type="InterPro" id="IPR036264">
    <property type="entry name" value="Bact_exopeptidase_dim_dom"/>
</dbReference>
<dbReference type="InterPro" id="IPR002933">
    <property type="entry name" value="Peptidase_M20"/>
</dbReference>
<evidence type="ECO:0000256" key="4">
    <source>
        <dbReference type="ARBA" id="ARBA00022833"/>
    </source>
</evidence>
<dbReference type="SUPFAM" id="SSF55031">
    <property type="entry name" value="Bacterial exopeptidase dimerisation domain"/>
    <property type="match status" value="1"/>
</dbReference>
<evidence type="ECO:0000256" key="1">
    <source>
        <dbReference type="ARBA" id="ARBA00001947"/>
    </source>
</evidence>
<proteinExistence type="predicted"/>
<dbReference type="PROSITE" id="PS00758">
    <property type="entry name" value="ARGE_DAPE_CPG2_1"/>
    <property type="match status" value="1"/>
</dbReference>
<dbReference type="GO" id="GO:0046872">
    <property type="term" value="F:metal ion binding"/>
    <property type="evidence" value="ECO:0007669"/>
    <property type="project" value="UniProtKB-KW"/>
</dbReference>
<dbReference type="PANTHER" id="PTHR43808">
    <property type="entry name" value="ACETYLORNITHINE DEACETYLASE"/>
    <property type="match status" value="1"/>
</dbReference>
<dbReference type="CDD" id="cd08659">
    <property type="entry name" value="M20_ArgE_DapE-like"/>
    <property type="match status" value="1"/>
</dbReference>
<dbReference type="GO" id="GO:0016787">
    <property type="term" value="F:hydrolase activity"/>
    <property type="evidence" value="ECO:0007669"/>
    <property type="project" value="UniProtKB-KW"/>
</dbReference>